<feature type="compositionally biased region" description="Polar residues" evidence="1">
    <location>
        <begin position="175"/>
        <end position="185"/>
    </location>
</feature>
<keyword evidence="4" id="KW-1185">Reference proteome</keyword>
<protein>
    <submittedName>
        <fullName evidence="3">Uncharacterized protein</fullName>
    </submittedName>
</protein>
<evidence type="ECO:0000313" key="3">
    <source>
        <dbReference type="EMBL" id="KAL2038791.1"/>
    </source>
</evidence>
<organism evidence="3 4">
    <name type="scientific">Stereocaulon virgatum</name>
    <dbReference type="NCBI Taxonomy" id="373712"/>
    <lineage>
        <taxon>Eukaryota</taxon>
        <taxon>Fungi</taxon>
        <taxon>Dikarya</taxon>
        <taxon>Ascomycota</taxon>
        <taxon>Pezizomycotina</taxon>
        <taxon>Lecanoromycetes</taxon>
        <taxon>OSLEUM clade</taxon>
        <taxon>Lecanoromycetidae</taxon>
        <taxon>Lecanorales</taxon>
        <taxon>Lecanorineae</taxon>
        <taxon>Stereocaulaceae</taxon>
        <taxon>Stereocaulon</taxon>
    </lineage>
</organism>
<evidence type="ECO:0000256" key="2">
    <source>
        <dbReference type="SAM" id="Phobius"/>
    </source>
</evidence>
<feature type="region of interest" description="Disordered" evidence="1">
    <location>
        <begin position="219"/>
        <end position="256"/>
    </location>
</feature>
<dbReference type="Proteomes" id="UP001590950">
    <property type="component" value="Unassembled WGS sequence"/>
</dbReference>
<keyword evidence="2" id="KW-0812">Transmembrane</keyword>
<keyword evidence="2" id="KW-0472">Membrane</keyword>
<feature type="transmembrane region" description="Helical" evidence="2">
    <location>
        <begin position="107"/>
        <end position="130"/>
    </location>
</feature>
<gene>
    <name evidence="3" type="ORF">N7G274_008549</name>
</gene>
<proteinExistence type="predicted"/>
<feature type="transmembrane region" description="Helical" evidence="2">
    <location>
        <begin position="311"/>
        <end position="329"/>
    </location>
</feature>
<dbReference type="EMBL" id="JBEFKJ010000030">
    <property type="protein sequence ID" value="KAL2038791.1"/>
    <property type="molecule type" value="Genomic_DNA"/>
</dbReference>
<evidence type="ECO:0000256" key="1">
    <source>
        <dbReference type="SAM" id="MobiDB-lite"/>
    </source>
</evidence>
<sequence>MVAETLFEVCHNGFTLISHAGGLRKMSYKDYPAANKAIDDPASPASNNLQRYAAGFHFTDVCVALLPQLLVKSLWTGLRLLLPPACLTNTEHFANTSYLEITVPTTIVFIIRLCIFHIIMADVLFVSLLLTSLHRSHTSEYPAANRPPVTHTAPTASDSPQHECLTGPVLENPSVGPSSTLTNPSQVALNASDEVLDEVQNDPDPPDYSTNYSRYEPILEKRHPVQPNRDPEPTPVGPPIKNVAENISPPTPPVLPQTRLRRGLQVPSRISHITWGFRLPLALVDVGVGKEQWKTFTHEIKRHARMTKSQFFLNLFTSWGLGFCCNLIIPISGPIISGVYSHKEQKRKEHENFNIAHASGALQKLADRWNTNYFENLGLQVRVEPPDAVQDDMKEMDIASTRLFKYQQKRGYSSPAAGEDSGLGDAKEIKYMTKEGRERMKATMKCRIIIVPFVSGANGTVVLMRRVRTMETPATHADEGLSPSPSRLALQQRKTSVF</sequence>
<reference evidence="3 4" key="1">
    <citation type="submission" date="2024-09" db="EMBL/GenBank/DDBJ databases">
        <title>Rethinking Asexuality: The Enigmatic Case of Functional Sexual Genes in Lepraria (Stereocaulaceae).</title>
        <authorList>
            <person name="Doellman M."/>
            <person name="Sun Y."/>
            <person name="Barcenas-Pena A."/>
            <person name="Lumbsch H.T."/>
            <person name="Grewe F."/>
        </authorList>
    </citation>
    <scope>NUCLEOTIDE SEQUENCE [LARGE SCALE GENOMIC DNA]</scope>
    <source>
        <strain evidence="3 4">Mercado 3170</strain>
    </source>
</reference>
<comment type="caution">
    <text evidence="3">The sequence shown here is derived from an EMBL/GenBank/DDBJ whole genome shotgun (WGS) entry which is preliminary data.</text>
</comment>
<keyword evidence="2" id="KW-1133">Transmembrane helix</keyword>
<feature type="region of interest" description="Disordered" evidence="1">
    <location>
        <begin position="474"/>
        <end position="498"/>
    </location>
</feature>
<name>A0ABR4A1D0_9LECA</name>
<accession>A0ABR4A1D0</accession>
<feature type="region of interest" description="Disordered" evidence="1">
    <location>
        <begin position="139"/>
        <end position="185"/>
    </location>
</feature>
<evidence type="ECO:0000313" key="4">
    <source>
        <dbReference type="Proteomes" id="UP001590950"/>
    </source>
</evidence>